<name>A0ACB9RJ27_9MYRT</name>
<organism evidence="1 2">
    <name type="scientific">Melastoma candidum</name>
    <dbReference type="NCBI Taxonomy" id="119954"/>
    <lineage>
        <taxon>Eukaryota</taxon>
        <taxon>Viridiplantae</taxon>
        <taxon>Streptophyta</taxon>
        <taxon>Embryophyta</taxon>
        <taxon>Tracheophyta</taxon>
        <taxon>Spermatophyta</taxon>
        <taxon>Magnoliopsida</taxon>
        <taxon>eudicotyledons</taxon>
        <taxon>Gunneridae</taxon>
        <taxon>Pentapetalae</taxon>
        <taxon>rosids</taxon>
        <taxon>malvids</taxon>
        <taxon>Myrtales</taxon>
        <taxon>Melastomataceae</taxon>
        <taxon>Melastomatoideae</taxon>
        <taxon>Melastomateae</taxon>
        <taxon>Melastoma</taxon>
    </lineage>
</organism>
<keyword evidence="2" id="KW-1185">Reference proteome</keyword>
<dbReference type="EMBL" id="CM042883">
    <property type="protein sequence ID" value="KAI4378869.1"/>
    <property type="molecule type" value="Genomic_DNA"/>
</dbReference>
<reference evidence="2" key="1">
    <citation type="journal article" date="2023" name="Front. Plant Sci.">
        <title>Chromosomal-level genome assembly of Melastoma candidum provides insights into trichome evolution.</title>
        <authorList>
            <person name="Zhong Y."/>
            <person name="Wu W."/>
            <person name="Sun C."/>
            <person name="Zou P."/>
            <person name="Liu Y."/>
            <person name="Dai S."/>
            <person name="Zhou R."/>
        </authorList>
    </citation>
    <scope>NUCLEOTIDE SEQUENCE [LARGE SCALE GENOMIC DNA]</scope>
</reference>
<protein>
    <submittedName>
        <fullName evidence="1">Uncharacterized protein</fullName>
    </submittedName>
</protein>
<dbReference type="Proteomes" id="UP001057402">
    <property type="component" value="Chromosome 4"/>
</dbReference>
<proteinExistence type="predicted"/>
<evidence type="ECO:0000313" key="2">
    <source>
        <dbReference type="Proteomes" id="UP001057402"/>
    </source>
</evidence>
<gene>
    <name evidence="1" type="ORF">MLD38_016292</name>
</gene>
<evidence type="ECO:0000313" key="1">
    <source>
        <dbReference type="EMBL" id="KAI4378869.1"/>
    </source>
</evidence>
<comment type="caution">
    <text evidence="1">The sequence shown here is derived from an EMBL/GenBank/DDBJ whole genome shotgun (WGS) entry which is preliminary data.</text>
</comment>
<sequence length="1495" mass="164922">MEGARRSSDKSSDIVVKRRTSSGCLIVRKKIGGGGGAGAGSASSSRGIDLKTTKRQRVVASESESSDDELPGPSKVARRGIGVETLEGYNGLAGSRKEGLPIRDGVSKSGLGRGQRSKLDVFDFDEYEGINGKDSRHGVREDEGFGGRQGFDLVGRDGRVGRELEHGSTSRQMAIERKKNMYFDEAGFGINNRLNKDRFGCRRDRSRTPPLQMQSDKHEGSSQETIRIQGKNGVLKVFVNKNRLSGFASRIDQFPGEGSRKFPISEDLTKNRAKFHPMSHPEMKRSISRNMSQKNTPKLWNVHKSAPAEFRRSDDDWDSEQSDELPHVKDVYLGKHDPMKKVLIEKKRSSHPKVLTKAKSPVFHLPAQKPDNWDSEDSDAPPKPKHRKAEPQTDIGGFKKEKASKSEAPLLDKTPEVAQSKDKKGKRGSGTEKQKLRERIREMLLDAGWTIDYRPRRNRDYQDAVYINPSGTAYWSIIKAYEALQKQLDDKHEDCKSRGEQSAYLISDETLGQLTRKTKKKMEKELKMKQREAREIVGAKTKKKVKALEEVSSMGSDSGSDNGSTEDKLSTFMKQGGKALKSRPNETSSFLSEDRVQDGKSKIGRCTLLARSSDKGTNSETDGFVPYRGKRTLLSWLINAGVVEVGQKVRYMNERRTWVLLEGWITEDGIHCGCCSKLLSVSKFEIHAGSKQSQPFENICVESGDSLLQCQIDAWNQQDEAARLGFHSVESVGDDPNDDTCAICGDGGDLICCDSCPSTFHQNCLHIPLQVLPPGDWHCPYCICKYCGKAVAHSSSEDNADAIEVVTCNLCEKKFHKSCVEDDGSSSLGPDSPHRPFCSQKCEELFEKLQKYLGIKHDLEDGFSWSIVQRTDIDSELPVQELAKRVESNSKLAIALTIMDECFLPITDRRSRINMIHHVVYSCGSNFNRLNYRGFYTAVLERGDEILSAASLRFHGTRIAEMPFIGTRHIYRRQGMCRRLFSAIESALCSLKVEKLVIPAIPELMDTWTLAFGFTPVEESMRREMRSLNMLAFPGLDLLQKLLPKLEAVDRSVRASVSAERHLSESDNSSAQGTNGIGKEDSKSIKVKNDQVVSVDNASMASISSDDGTEYKKASELIVQTIPENNLANKSSNSTIQEDLLVPPNVEDEVCDTEEETTLSNDSDEKEVAVGCNESGSNTELKDASEVETSEDFLMSECKDDDEKQQSPDRASPQSNLRLGTFGELQNMENIASSDGAGGDDDKQLLHISPSEANICYDGEGKAAELEVIEGYCSTGEPPSLSDTCHDDKGTSDIPEPVVHAFSSRRTDSDDEKQLPDRSLSESDICNNGTGGTTVEMGLQAVENGNSTEETGVRLLGREGSCLTGTANEELGNKTTDGHDSCEPDQGDMFVNSMLQVLPESIEQELSHVVENKEGNTSGQKNSGMEVKTKESLPHIFSSMVEPFCVDGENGASDLEPLLSTEKVDGVFDDALEMEIAKDASPPSGAPLAGEDDEG</sequence>
<accession>A0ACB9RJ27</accession>